<sequence length="914" mass="99343">MLTFRSLLKASASLILATGPLAAHAQDAAATAAAAPQAADSSDGQSDEIVVNGTYARSLAAGIETKRRAAYGVDSISSTDIGKFPTQNVAEALQLVPGVAITRPRGEGLYVSVRGLGPQFQNTLMNGRTIALNDLIENGGAAGRQFRFEMLPAEFTSSIDVVKTPTADMSEGALGGNIDVKTFHPLEVGNKTTVNMRGTYTSQTKQVRPNVTVLTSAKNSDGTFGILAGAQYWGKTVRNDRFMNFGWLLDRYVDPTDPNAPKRGGAPAGLYSPTRTRPTVETEDRKRISGIVSAQWQPTPELQTTLDVVATRLDVAYDEFGLDIYPDDNNVSIGGVKQLPTVLQPGYTVVGDTITKATIANARFMASREYSLNRHDLITIGLKQTWNPDRWHVAANVNWSAAHSYHPDYRTGTVRSRAYFIAPLTYDASGGYQNMPTFTTPVDVTNPANYKLYQFNIAPKDSKDWDFYSRLDVGHDFDGFLSKLQAGGEYHWRKRDYFRRDYLIDTATNQPLTNLGAGAYQQLPYDDFLSGVSGNAFRNWLVPVTAAYVGNFFTPAIAAQPLTNGDLRSSFVVSEKIAAAYIRADYQFDAGQVPVSGNLGVRYVHTDQVASGTLIVPAKNLEINGKPIPDGTQVPQAVSYPKTFNNVLPSFNLRADLTPKLVGRLAASRVLTRPNVTDTAPRITVSTDAQTASGGNPQLVPFLATQFDGSLEWYFAPSGMLSGAVFYKAMDDYITQSNTQIDIPNRGTVRLTTSVNGGNAKVYGAEAAYSQVFTFLPAPFDGFGIQGSYTHTEVKADYTAGSRNIKDQLIGLSKNSFNLVGFYDKGPLSARLSYVWRDKYLSSTGSTVQAPTYVAAFGSLDGQLSVRAADNLTLSLEGINIAGAHQDTYNDSKMRFGEINYYGRTILFGVRAEF</sequence>
<gene>
    <name evidence="9" type="ORF">HLV41_13590</name>
</gene>
<feature type="region of interest" description="Disordered" evidence="5">
    <location>
        <begin position="257"/>
        <end position="285"/>
    </location>
</feature>
<feature type="chain" id="PRO_5030688051" evidence="6">
    <location>
        <begin position="26"/>
        <end position="914"/>
    </location>
</feature>
<evidence type="ECO:0000256" key="1">
    <source>
        <dbReference type="ARBA" id="ARBA00004442"/>
    </source>
</evidence>
<reference evidence="9 10" key="1">
    <citation type="submission" date="2020-05" db="EMBL/GenBank/DDBJ databases">
        <title>Draft Genome Sequences of Sphingomonas sp. Isolated from the International Space Station.</title>
        <authorList>
            <person name="Bijlani S."/>
            <person name="Singh N.K."/>
            <person name="Mason C.E."/>
            <person name="Wang C.C."/>
            <person name="Venkateswaran K."/>
        </authorList>
    </citation>
    <scope>NUCLEOTIDE SEQUENCE [LARGE SCALE GENOMIC DNA]</scope>
    <source>
        <strain evidence="9">ISS-IIF7SWP</strain>
    </source>
</reference>
<dbReference type="AlphaFoldDB" id="A0A7Y7QWP8"/>
<dbReference type="InterPro" id="IPR012910">
    <property type="entry name" value="Plug_dom"/>
</dbReference>
<dbReference type="PANTHER" id="PTHR40980">
    <property type="entry name" value="PLUG DOMAIN-CONTAINING PROTEIN"/>
    <property type="match status" value="1"/>
</dbReference>
<evidence type="ECO:0000313" key="9">
    <source>
        <dbReference type="EMBL" id="NVP32079.1"/>
    </source>
</evidence>
<evidence type="ECO:0000256" key="6">
    <source>
        <dbReference type="SAM" id="SignalP"/>
    </source>
</evidence>
<keyword evidence="6" id="KW-0732">Signal</keyword>
<proteinExistence type="inferred from homology"/>
<dbReference type="Gene3D" id="2.170.130.10">
    <property type="entry name" value="TonB-dependent receptor, plug domain"/>
    <property type="match status" value="1"/>
</dbReference>
<dbReference type="GO" id="GO:0009279">
    <property type="term" value="C:cell outer membrane"/>
    <property type="evidence" value="ECO:0007669"/>
    <property type="project" value="UniProtKB-SubCell"/>
</dbReference>
<dbReference type="Gene3D" id="2.40.170.20">
    <property type="entry name" value="TonB-dependent receptor, beta-barrel domain"/>
    <property type="match status" value="1"/>
</dbReference>
<evidence type="ECO:0000259" key="8">
    <source>
        <dbReference type="Pfam" id="PF07715"/>
    </source>
</evidence>
<dbReference type="SUPFAM" id="SSF56935">
    <property type="entry name" value="Porins"/>
    <property type="match status" value="1"/>
</dbReference>
<dbReference type="Proteomes" id="UP000531581">
    <property type="component" value="Unassembled WGS sequence"/>
</dbReference>
<dbReference type="CDD" id="cd01347">
    <property type="entry name" value="ligand_gated_channel"/>
    <property type="match status" value="1"/>
</dbReference>
<dbReference type="RefSeq" id="WP_170171280.1">
    <property type="nucleotide sequence ID" value="NZ_JABEOV010000001.1"/>
</dbReference>
<dbReference type="NCBIfam" id="TIGR01782">
    <property type="entry name" value="TonB-Xanth-Caul"/>
    <property type="match status" value="1"/>
</dbReference>
<evidence type="ECO:0000256" key="5">
    <source>
        <dbReference type="SAM" id="MobiDB-lite"/>
    </source>
</evidence>
<dbReference type="PANTHER" id="PTHR40980:SF3">
    <property type="entry name" value="TONB-DEPENDENT RECEPTOR-LIKE BETA-BARREL DOMAIN-CONTAINING PROTEIN"/>
    <property type="match status" value="1"/>
</dbReference>
<keyword evidence="2 4" id="KW-0472">Membrane</keyword>
<comment type="caution">
    <text evidence="9">The sequence shown here is derived from an EMBL/GenBank/DDBJ whole genome shotgun (WGS) entry which is preliminary data.</text>
</comment>
<keyword evidence="3" id="KW-0998">Cell outer membrane</keyword>
<dbReference type="InterPro" id="IPR036942">
    <property type="entry name" value="Beta-barrel_TonB_sf"/>
</dbReference>
<feature type="domain" description="TonB-dependent receptor plug" evidence="8">
    <location>
        <begin position="66"/>
        <end position="176"/>
    </location>
</feature>
<dbReference type="GeneID" id="78487607"/>
<evidence type="ECO:0000256" key="4">
    <source>
        <dbReference type="RuleBase" id="RU003357"/>
    </source>
</evidence>
<dbReference type="Pfam" id="PF07715">
    <property type="entry name" value="Plug"/>
    <property type="match status" value="1"/>
</dbReference>
<evidence type="ECO:0000256" key="2">
    <source>
        <dbReference type="ARBA" id="ARBA00023136"/>
    </source>
</evidence>
<comment type="subcellular location">
    <subcellularLocation>
        <location evidence="1 4">Cell outer membrane</location>
    </subcellularLocation>
</comment>
<dbReference type="EMBL" id="JABYQV010000011">
    <property type="protein sequence ID" value="NVP32079.1"/>
    <property type="molecule type" value="Genomic_DNA"/>
</dbReference>
<keyword evidence="4" id="KW-0798">TonB box</keyword>
<evidence type="ECO:0000313" key="10">
    <source>
        <dbReference type="Proteomes" id="UP000531581"/>
    </source>
</evidence>
<dbReference type="InterPro" id="IPR000531">
    <property type="entry name" value="Beta-barrel_TonB"/>
</dbReference>
<comment type="similarity">
    <text evidence="4">Belongs to the TonB-dependent receptor family.</text>
</comment>
<protein>
    <submittedName>
        <fullName evidence="9">TonB-dependent receptor</fullName>
    </submittedName>
</protein>
<dbReference type="InterPro" id="IPR010104">
    <property type="entry name" value="TonB_rcpt_bac"/>
</dbReference>
<evidence type="ECO:0000256" key="3">
    <source>
        <dbReference type="ARBA" id="ARBA00023237"/>
    </source>
</evidence>
<keyword evidence="9" id="KW-0675">Receptor</keyword>
<organism evidence="9 10">
    <name type="scientific">Sphingomonas sanguinis</name>
    <dbReference type="NCBI Taxonomy" id="33051"/>
    <lineage>
        <taxon>Bacteria</taxon>
        <taxon>Pseudomonadati</taxon>
        <taxon>Pseudomonadota</taxon>
        <taxon>Alphaproteobacteria</taxon>
        <taxon>Sphingomonadales</taxon>
        <taxon>Sphingomonadaceae</taxon>
        <taxon>Sphingomonas</taxon>
    </lineage>
</organism>
<dbReference type="Pfam" id="PF00593">
    <property type="entry name" value="TonB_dep_Rec_b-barrel"/>
    <property type="match status" value="1"/>
</dbReference>
<name>A0A7Y7QWP8_9SPHN</name>
<feature type="domain" description="TonB-dependent receptor-like beta-barrel" evidence="7">
    <location>
        <begin position="410"/>
        <end position="881"/>
    </location>
</feature>
<dbReference type="InterPro" id="IPR037066">
    <property type="entry name" value="Plug_dom_sf"/>
</dbReference>
<evidence type="ECO:0000259" key="7">
    <source>
        <dbReference type="Pfam" id="PF00593"/>
    </source>
</evidence>
<feature type="signal peptide" evidence="6">
    <location>
        <begin position="1"/>
        <end position="25"/>
    </location>
</feature>
<accession>A0A7Y7QWP8</accession>